<accession>A0A0G0E2Q8</accession>
<evidence type="ECO:0000259" key="3">
    <source>
        <dbReference type="Pfam" id="PF13205"/>
    </source>
</evidence>
<name>A0A0G0E2Q8_UNCC3</name>
<dbReference type="EMBL" id="LBQB01000005">
    <property type="protein sequence ID" value="KKP69515.1"/>
    <property type="molecule type" value="Genomic_DNA"/>
</dbReference>
<evidence type="ECO:0000256" key="1">
    <source>
        <dbReference type="ARBA" id="ARBA00022729"/>
    </source>
</evidence>
<dbReference type="Gene3D" id="2.60.40.1220">
    <property type="match status" value="1"/>
</dbReference>
<evidence type="ECO:0000313" key="5">
    <source>
        <dbReference type="Proteomes" id="UP000034581"/>
    </source>
</evidence>
<keyword evidence="2" id="KW-0812">Transmembrane</keyword>
<dbReference type="AlphaFoldDB" id="A0A0G0E2Q8"/>
<dbReference type="SUPFAM" id="SSF49899">
    <property type="entry name" value="Concanavalin A-like lectins/glucanases"/>
    <property type="match status" value="1"/>
</dbReference>
<dbReference type="Gene3D" id="2.60.120.200">
    <property type="match status" value="1"/>
</dbReference>
<keyword evidence="2" id="KW-0472">Membrane</keyword>
<dbReference type="InterPro" id="IPR032812">
    <property type="entry name" value="SbsA_Ig"/>
</dbReference>
<feature type="domain" description="SbsA Ig-like" evidence="3">
    <location>
        <begin position="112"/>
        <end position="213"/>
    </location>
</feature>
<evidence type="ECO:0000256" key="2">
    <source>
        <dbReference type="SAM" id="Phobius"/>
    </source>
</evidence>
<dbReference type="Pfam" id="PF13205">
    <property type="entry name" value="Big_5"/>
    <property type="match status" value="1"/>
</dbReference>
<evidence type="ECO:0000313" key="4">
    <source>
        <dbReference type="EMBL" id="KKP69515.1"/>
    </source>
</evidence>
<gene>
    <name evidence="4" type="ORF">UR67_C0005G0004</name>
</gene>
<dbReference type="InterPro" id="IPR013320">
    <property type="entry name" value="ConA-like_dom_sf"/>
</dbReference>
<sequence>MPKEVSTEKPIEEDEKHASMRRINFKLLIPVLIFSLIILSLSIFYLYKSNTISYIFQYPQERNQGTESINTTNKNETSSSQNNNNIFINETDFEDEDNFVLETTSSGQPKEELYVTSISPQSDTLNVDPWTKVTVSFDKPIKQESVNRNTFSVYSLEGLVEGEYSLIDNNKSIIFTPISRLLSEKKYAVELVNIKSEDETAILKSNYKIYFTTAKVDIESDLLIYYPFDGNTKDASGNGNDATSFGVDLTIDRNGNNNNAAHFTGYNYIEVPAVKKMWDLPWTFSLWINISTEDEIIGGYGRRVVFSYAEPERLKCVLDSDCSYDYFPPWFSNFLGITSINVTDKNKRVFRIADATREIVDGKGVWQMWDMEVNPSEDKSSCLMDKGRWYYVTVVNDQTGVGVYCNTEFFDGLITANTKYRIDNRHSVNKYYLGFPKVSDRQDQFLGVIDDFRLYNRALNEYEVRELYNQ</sequence>
<dbReference type="Pfam" id="PF13385">
    <property type="entry name" value="Laminin_G_3"/>
    <property type="match status" value="1"/>
</dbReference>
<dbReference type="InterPro" id="IPR014755">
    <property type="entry name" value="Cu-Rt/internalin_Ig-like"/>
</dbReference>
<proteinExistence type="predicted"/>
<organism evidence="4 5">
    <name type="scientific">candidate division CPR3 bacterium GW2011_GWF2_35_18</name>
    <dbReference type="NCBI Taxonomy" id="1618350"/>
    <lineage>
        <taxon>Bacteria</taxon>
        <taxon>Bacteria division CPR3</taxon>
    </lineage>
</organism>
<reference evidence="4 5" key="1">
    <citation type="journal article" date="2015" name="Nature">
        <title>rRNA introns, odd ribosomes, and small enigmatic genomes across a large radiation of phyla.</title>
        <authorList>
            <person name="Brown C.T."/>
            <person name="Hug L.A."/>
            <person name="Thomas B.C."/>
            <person name="Sharon I."/>
            <person name="Castelle C.J."/>
            <person name="Singh A."/>
            <person name="Wilkins M.J."/>
            <person name="Williams K.H."/>
            <person name="Banfield J.F."/>
        </authorList>
    </citation>
    <scope>NUCLEOTIDE SEQUENCE [LARGE SCALE GENOMIC DNA]</scope>
</reference>
<protein>
    <submittedName>
        <fullName evidence="4">Laminin G sub domain 2</fullName>
    </submittedName>
</protein>
<comment type="caution">
    <text evidence="4">The sequence shown here is derived from an EMBL/GenBank/DDBJ whole genome shotgun (WGS) entry which is preliminary data.</text>
</comment>
<keyword evidence="2" id="KW-1133">Transmembrane helix</keyword>
<feature type="transmembrane region" description="Helical" evidence="2">
    <location>
        <begin position="27"/>
        <end position="47"/>
    </location>
</feature>
<keyword evidence="1" id="KW-0732">Signal</keyword>
<dbReference type="STRING" id="1618350.UR67_C0005G0004"/>
<dbReference type="Proteomes" id="UP000034581">
    <property type="component" value="Unassembled WGS sequence"/>
</dbReference>